<evidence type="ECO:0000259" key="5">
    <source>
        <dbReference type="Pfam" id="PF08840"/>
    </source>
</evidence>
<dbReference type="PIRSF" id="PIRSF016521">
    <property type="entry name" value="Acyl-CoA_hydro"/>
    <property type="match status" value="1"/>
</dbReference>
<feature type="domain" description="Acyl-CoA thioester hydrolase/bile acid-CoA amino acid N-acetyltransferase" evidence="4">
    <location>
        <begin position="18"/>
        <end position="142"/>
    </location>
</feature>
<comment type="similarity">
    <text evidence="1">Belongs to the C/M/P thioester hydrolase family.</text>
</comment>
<reference evidence="6 7" key="1">
    <citation type="submission" date="2019-09" db="EMBL/GenBank/DDBJ databases">
        <title>Bird 10,000 Genomes (B10K) Project - Family phase.</title>
        <authorList>
            <person name="Zhang G."/>
        </authorList>
    </citation>
    <scope>NUCLEOTIDE SEQUENCE [LARGE SCALE GENOMIC DNA]</scope>
    <source>
        <strain evidence="6">B10K-DU-003-42</strain>
        <tissue evidence="6">Mixed tissue sample</tissue>
    </source>
</reference>
<accession>A0A7L3ABJ8</accession>
<proteinExistence type="inferred from homology"/>
<dbReference type="PANTHER" id="PTHR10824">
    <property type="entry name" value="ACYL-COENZYME A THIOESTERASE-RELATED"/>
    <property type="match status" value="1"/>
</dbReference>
<feature type="domain" description="BAAT/Acyl-CoA thioester hydrolase C-terminal" evidence="5">
    <location>
        <begin position="205"/>
        <end position="411"/>
    </location>
</feature>
<feature type="active site" description="Charge relay system" evidence="3">
    <location>
        <position position="233"/>
    </location>
</feature>
<dbReference type="EMBL" id="VZTO01000941">
    <property type="protein sequence ID" value="NXT17571.1"/>
    <property type="molecule type" value="Genomic_DNA"/>
</dbReference>
<evidence type="ECO:0000313" key="7">
    <source>
        <dbReference type="Proteomes" id="UP000536260"/>
    </source>
</evidence>
<evidence type="ECO:0000313" key="6">
    <source>
        <dbReference type="EMBL" id="NXT17571.1"/>
    </source>
</evidence>
<dbReference type="InterPro" id="IPR016662">
    <property type="entry name" value="Acyl-CoA_thioEstase_long-chain"/>
</dbReference>
<comment type="caution">
    <text evidence="6">The sequence shown here is derived from an EMBL/GenBank/DDBJ whole genome shotgun (WGS) entry which is preliminary data.</text>
</comment>
<feature type="active site" description="Charge relay system" evidence="3">
    <location>
        <position position="361"/>
    </location>
</feature>
<dbReference type="InterPro" id="IPR006862">
    <property type="entry name" value="Thio_Ohase/aa_AcTrfase"/>
</dbReference>
<dbReference type="FunFam" id="3.40.50.1820:FF:000024">
    <property type="entry name" value="acyl-coenzyme A thioesterase 4"/>
    <property type="match status" value="1"/>
</dbReference>
<evidence type="ECO:0000256" key="1">
    <source>
        <dbReference type="ARBA" id="ARBA00006538"/>
    </source>
</evidence>
<dbReference type="Proteomes" id="UP000536260">
    <property type="component" value="Unassembled WGS sequence"/>
</dbReference>
<evidence type="ECO:0000256" key="3">
    <source>
        <dbReference type="PIRSR" id="PIRSR016521-1"/>
    </source>
</evidence>
<dbReference type="Pfam" id="PF04775">
    <property type="entry name" value="Bile_Hydr_Trans"/>
    <property type="match status" value="1"/>
</dbReference>
<dbReference type="Gene3D" id="3.40.50.1820">
    <property type="entry name" value="alpha/beta hydrolase"/>
    <property type="match status" value="1"/>
</dbReference>
<dbReference type="AlphaFoldDB" id="A0A7L3ABJ8"/>
<dbReference type="PANTHER" id="PTHR10824:SF38">
    <property type="entry name" value="ACOT1 THIOESTERASE"/>
    <property type="match status" value="1"/>
</dbReference>
<keyword evidence="7" id="KW-1185">Reference proteome</keyword>
<name>A0A7L3ABJ8_9AVES</name>
<evidence type="ECO:0000259" key="4">
    <source>
        <dbReference type="Pfam" id="PF04775"/>
    </source>
</evidence>
<keyword evidence="2" id="KW-0443">Lipid metabolism</keyword>
<feature type="active site" description="Charge relay system" evidence="3">
    <location>
        <position position="328"/>
    </location>
</feature>
<dbReference type="GO" id="GO:0006631">
    <property type="term" value="P:fatty acid metabolic process"/>
    <property type="evidence" value="ECO:0007669"/>
    <property type="project" value="UniProtKB-KW"/>
</dbReference>
<feature type="non-terminal residue" evidence="6">
    <location>
        <position position="1"/>
    </location>
</feature>
<organism evidence="6 7">
    <name type="scientific">Syrrhaptes paradoxus</name>
    <name type="common">Pallas's sandgrouse</name>
    <dbReference type="NCBI Taxonomy" id="302527"/>
    <lineage>
        <taxon>Eukaryota</taxon>
        <taxon>Metazoa</taxon>
        <taxon>Chordata</taxon>
        <taxon>Craniata</taxon>
        <taxon>Vertebrata</taxon>
        <taxon>Euteleostomi</taxon>
        <taxon>Archelosauria</taxon>
        <taxon>Archosauria</taxon>
        <taxon>Dinosauria</taxon>
        <taxon>Saurischia</taxon>
        <taxon>Theropoda</taxon>
        <taxon>Coelurosauria</taxon>
        <taxon>Aves</taxon>
        <taxon>Neognathae</taxon>
        <taxon>Neoaves</taxon>
        <taxon>Columbimorphae</taxon>
        <taxon>Pterocliformes</taxon>
        <taxon>Pteroclidae</taxon>
        <taxon>Syrrhaptes</taxon>
    </lineage>
</organism>
<gene>
    <name evidence="6" type="primary">Acot3_0</name>
    <name evidence="6" type="ORF">SYRPAR_R09733</name>
</gene>
<dbReference type="FunFam" id="2.60.40.2240:FF:000001">
    <property type="entry name" value="acyl-coenzyme A thioesterase 4"/>
    <property type="match status" value="1"/>
</dbReference>
<dbReference type="GO" id="GO:0047617">
    <property type="term" value="F:fatty acyl-CoA hydrolase activity"/>
    <property type="evidence" value="ECO:0007669"/>
    <property type="project" value="TreeGrafter"/>
</dbReference>
<dbReference type="SUPFAM" id="SSF53474">
    <property type="entry name" value="alpha/beta-Hydrolases"/>
    <property type="match status" value="1"/>
</dbReference>
<dbReference type="Pfam" id="PF08840">
    <property type="entry name" value="BAAT_C"/>
    <property type="match status" value="1"/>
</dbReference>
<feature type="non-terminal residue" evidence="6">
    <location>
        <position position="411"/>
    </location>
</feature>
<keyword evidence="2" id="KW-0276">Fatty acid metabolism</keyword>
<dbReference type="Gene3D" id="2.60.40.2240">
    <property type="entry name" value="Acyl-CoA thioester hydrolase/BAAT N-terminal domain"/>
    <property type="match status" value="1"/>
</dbReference>
<evidence type="ECO:0000256" key="2">
    <source>
        <dbReference type="ARBA" id="ARBA00022832"/>
    </source>
</evidence>
<dbReference type="InterPro" id="IPR014940">
    <property type="entry name" value="BAAT_C"/>
</dbReference>
<dbReference type="InterPro" id="IPR042490">
    <property type="entry name" value="Thio_Ohase/BAAT_N"/>
</dbReference>
<dbReference type="GO" id="GO:0006637">
    <property type="term" value="P:acyl-CoA metabolic process"/>
    <property type="evidence" value="ECO:0007669"/>
    <property type="project" value="InterPro"/>
</dbReference>
<sequence length="411" mass="45546">AGMAVQVTVLPSPKCLYDDPVQICVAGLQPEQAVTLRASVVDEIGELFEAHAHYRADSSGELDLSHSPALGGSYSGVEPMGLLWSLKSKTPYKRLAKRDVLSPFCVDFEVYEGHGDMSCLLGKCTNERWFLKEGVTRIPVREGRLKATLFLPSGPGPFPGLIDLYGSGRGLMEYRASLLASRGFVTLALAYVAFEGLPAVPEALELSYFEEGLNFLQKQPQVKDTGIGVLGLSKGADLGLAMAAFLPGIKAAVSISGSGINYFVPLRGDGFTIREHPYDLKRMKKNDETGLAEFSELLDDHMDPSTWDCRLPLERSLAKFLFLSGLDDTTLKSDLYCRDAVQRLQQHGREVEFYSYPGTGHLLEPPFLPLCQASMYKTLEVYARWGGQWKEHAKAQEDAWPRIQDFFRRHL</sequence>
<dbReference type="InterPro" id="IPR029058">
    <property type="entry name" value="AB_hydrolase_fold"/>
</dbReference>
<protein>
    <submittedName>
        <fullName evidence="6">ACOT3 thioesterase</fullName>
    </submittedName>
</protein>